<organism evidence="1 2">
    <name type="scientific">Cherax quadricarinatus</name>
    <name type="common">Australian red claw crayfish</name>
    <dbReference type="NCBI Taxonomy" id="27406"/>
    <lineage>
        <taxon>Eukaryota</taxon>
        <taxon>Metazoa</taxon>
        <taxon>Ecdysozoa</taxon>
        <taxon>Arthropoda</taxon>
        <taxon>Crustacea</taxon>
        <taxon>Multicrustacea</taxon>
        <taxon>Malacostraca</taxon>
        <taxon>Eumalacostraca</taxon>
        <taxon>Eucarida</taxon>
        <taxon>Decapoda</taxon>
        <taxon>Pleocyemata</taxon>
        <taxon>Astacidea</taxon>
        <taxon>Parastacoidea</taxon>
        <taxon>Parastacidae</taxon>
        <taxon>Cherax</taxon>
    </lineage>
</organism>
<dbReference type="AlphaFoldDB" id="A0AAW0XMV3"/>
<name>A0AAW0XMV3_CHEQU</name>
<accession>A0AAW0XMV3</accession>
<protein>
    <submittedName>
        <fullName evidence="1">Uncharacterized protein</fullName>
    </submittedName>
</protein>
<proteinExistence type="predicted"/>
<comment type="caution">
    <text evidence="1">The sequence shown here is derived from an EMBL/GenBank/DDBJ whole genome shotgun (WGS) entry which is preliminary data.</text>
</comment>
<keyword evidence="2" id="KW-1185">Reference proteome</keyword>
<dbReference type="Proteomes" id="UP001445076">
    <property type="component" value="Unassembled WGS sequence"/>
</dbReference>
<evidence type="ECO:0000313" key="2">
    <source>
        <dbReference type="Proteomes" id="UP001445076"/>
    </source>
</evidence>
<sequence>PDGVISHYALKVSEESLAQSSQPNALSPSVPVGGNNIAYRLPTINQNTVIHHQPVSNGISSAREMIRLVALSITQFVALILDAHRIPHNLTTYNNRKNMSVEDARSSARNLEIVVIKLGSTICRCMNCATPDVLIEFGNLLVNFWADAKEPCPNLPFTSDDLAQVVTSPDGRHFLEITLGQLQGLMTALKSLQN</sequence>
<gene>
    <name evidence="1" type="ORF">OTU49_000044</name>
</gene>
<dbReference type="EMBL" id="JARKIK010000018">
    <property type="protein sequence ID" value="KAK8745841.1"/>
    <property type="molecule type" value="Genomic_DNA"/>
</dbReference>
<reference evidence="1 2" key="1">
    <citation type="journal article" date="2024" name="BMC Genomics">
        <title>Genome assembly of redclaw crayfish (Cherax quadricarinatus) provides insights into its immune adaptation and hypoxia tolerance.</title>
        <authorList>
            <person name="Liu Z."/>
            <person name="Zheng J."/>
            <person name="Li H."/>
            <person name="Fang K."/>
            <person name="Wang S."/>
            <person name="He J."/>
            <person name="Zhou D."/>
            <person name="Weng S."/>
            <person name="Chi M."/>
            <person name="Gu Z."/>
            <person name="He J."/>
            <person name="Li F."/>
            <person name="Wang M."/>
        </authorList>
    </citation>
    <scope>NUCLEOTIDE SEQUENCE [LARGE SCALE GENOMIC DNA]</scope>
    <source>
        <strain evidence="1">ZL_2023a</strain>
    </source>
</reference>
<evidence type="ECO:0000313" key="1">
    <source>
        <dbReference type="EMBL" id="KAK8745841.1"/>
    </source>
</evidence>
<feature type="non-terminal residue" evidence="1">
    <location>
        <position position="1"/>
    </location>
</feature>